<keyword evidence="1" id="KW-0813">Transport</keyword>
<keyword evidence="10" id="KW-1185">Reference proteome</keyword>
<reference evidence="9 10" key="1">
    <citation type="submission" date="2019-05" db="EMBL/GenBank/DDBJ databases">
        <title>Draft Whole-Genome sequence of the green sulfur bacterium Chlorobaculum thiosulfatiphilum DSM 249.</title>
        <authorList>
            <person name="Meyer T.E."/>
            <person name="Kyndt J.A."/>
        </authorList>
    </citation>
    <scope>NUCLEOTIDE SEQUENCE [LARGE SCALE GENOMIC DNA]</scope>
    <source>
        <strain evidence="9 10">DSM 249</strain>
    </source>
</reference>
<name>A0A5C4SA71_CHLTI</name>
<dbReference type="PANTHER" id="PTHR33751:SF9">
    <property type="entry name" value="CYTOCHROME C4"/>
    <property type="match status" value="1"/>
</dbReference>
<organism evidence="9 10">
    <name type="scientific">Chlorobaculum thiosulfatiphilum</name>
    <name type="common">Chlorobium limicola f.sp. thiosulfatophilum</name>
    <dbReference type="NCBI Taxonomy" id="115852"/>
    <lineage>
        <taxon>Bacteria</taxon>
        <taxon>Pseudomonadati</taxon>
        <taxon>Chlorobiota</taxon>
        <taxon>Chlorobiia</taxon>
        <taxon>Chlorobiales</taxon>
        <taxon>Chlorobiaceae</taxon>
        <taxon>Chlorobaculum</taxon>
    </lineage>
</organism>
<sequence>MLGLVFTVVPLFHAGSTVMAADAPAPATVAAPAPTPAMDPAKMRERGQILALSCSGCHGTDGKSSSIMPSIYGKTTGYIESALLDFKSGARMSTVMGRHAKGYTPEEIHLIAEYFGNLSKKKN</sequence>
<dbReference type="Gene3D" id="1.10.760.10">
    <property type="entry name" value="Cytochrome c-like domain"/>
    <property type="match status" value="1"/>
</dbReference>
<dbReference type="SUPFAM" id="SSF46626">
    <property type="entry name" value="Cytochrome c"/>
    <property type="match status" value="1"/>
</dbReference>
<evidence type="ECO:0000256" key="2">
    <source>
        <dbReference type="ARBA" id="ARBA00022617"/>
    </source>
</evidence>
<keyword evidence="7" id="KW-0732">Signal</keyword>
<evidence type="ECO:0000259" key="8">
    <source>
        <dbReference type="PROSITE" id="PS51007"/>
    </source>
</evidence>
<dbReference type="GO" id="GO:0020037">
    <property type="term" value="F:heme binding"/>
    <property type="evidence" value="ECO:0007669"/>
    <property type="project" value="InterPro"/>
</dbReference>
<evidence type="ECO:0000256" key="5">
    <source>
        <dbReference type="ARBA" id="ARBA00023004"/>
    </source>
</evidence>
<evidence type="ECO:0000256" key="6">
    <source>
        <dbReference type="PROSITE-ProRule" id="PRU00433"/>
    </source>
</evidence>
<feature type="signal peptide" evidence="7">
    <location>
        <begin position="1"/>
        <end position="20"/>
    </location>
</feature>
<feature type="domain" description="Cytochrome c" evidence="8">
    <location>
        <begin position="41"/>
        <end position="119"/>
    </location>
</feature>
<dbReference type="GO" id="GO:0046872">
    <property type="term" value="F:metal ion binding"/>
    <property type="evidence" value="ECO:0007669"/>
    <property type="project" value="UniProtKB-KW"/>
</dbReference>
<dbReference type="InterPro" id="IPR050597">
    <property type="entry name" value="Cytochrome_c_Oxidase_Subunit"/>
</dbReference>
<evidence type="ECO:0000313" key="10">
    <source>
        <dbReference type="Proteomes" id="UP000308271"/>
    </source>
</evidence>
<keyword evidence="5 6" id="KW-0408">Iron</keyword>
<dbReference type="PROSITE" id="PS51007">
    <property type="entry name" value="CYTC"/>
    <property type="match status" value="1"/>
</dbReference>
<accession>A0A5C4SA71</accession>
<keyword evidence="4" id="KW-0249">Electron transport</keyword>
<dbReference type="InterPro" id="IPR009056">
    <property type="entry name" value="Cyt_c-like_dom"/>
</dbReference>
<keyword evidence="3 6" id="KW-0479">Metal-binding</keyword>
<comment type="caution">
    <text evidence="9">The sequence shown here is derived from an EMBL/GenBank/DDBJ whole genome shotgun (WGS) entry which is preliminary data.</text>
</comment>
<dbReference type="OrthoDB" id="8526831at2"/>
<evidence type="ECO:0000256" key="1">
    <source>
        <dbReference type="ARBA" id="ARBA00022448"/>
    </source>
</evidence>
<gene>
    <name evidence="9" type="ORF">FGF66_02075</name>
</gene>
<dbReference type="AlphaFoldDB" id="A0A5C4SA71"/>
<evidence type="ECO:0000256" key="4">
    <source>
        <dbReference type="ARBA" id="ARBA00022982"/>
    </source>
</evidence>
<dbReference type="GO" id="GO:0009055">
    <property type="term" value="F:electron transfer activity"/>
    <property type="evidence" value="ECO:0007669"/>
    <property type="project" value="InterPro"/>
</dbReference>
<feature type="chain" id="PRO_5022682583" evidence="7">
    <location>
        <begin position="21"/>
        <end position="123"/>
    </location>
</feature>
<dbReference type="PANTHER" id="PTHR33751">
    <property type="entry name" value="CBB3-TYPE CYTOCHROME C OXIDASE SUBUNIT FIXP"/>
    <property type="match status" value="1"/>
</dbReference>
<dbReference type="EMBL" id="VDCH01000002">
    <property type="protein sequence ID" value="TNJ40135.1"/>
    <property type="molecule type" value="Genomic_DNA"/>
</dbReference>
<evidence type="ECO:0000256" key="7">
    <source>
        <dbReference type="SAM" id="SignalP"/>
    </source>
</evidence>
<dbReference type="Proteomes" id="UP000308271">
    <property type="component" value="Unassembled WGS sequence"/>
</dbReference>
<dbReference type="Pfam" id="PF00034">
    <property type="entry name" value="Cytochrom_C"/>
    <property type="match status" value="1"/>
</dbReference>
<evidence type="ECO:0000313" key="9">
    <source>
        <dbReference type="EMBL" id="TNJ40135.1"/>
    </source>
</evidence>
<evidence type="ECO:0000256" key="3">
    <source>
        <dbReference type="ARBA" id="ARBA00022723"/>
    </source>
</evidence>
<dbReference type="InterPro" id="IPR036909">
    <property type="entry name" value="Cyt_c-like_dom_sf"/>
</dbReference>
<proteinExistence type="predicted"/>
<keyword evidence="2 6" id="KW-0349">Heme</keyword>
<protein>
    <submittedName>
        <fullName evidence="9">Sulfide dehydrogenase</fullName>
    </submittedName>
</protein>